<evidence type="ECO:0000259" key="2">
    <source>
        <dbReference type="SMART" id="SM00331"/>
    </source>
</evidence>
<dbReference type="EC" id="3.1.3.16" evidence="3"/>
<proteinExistence type="predicted"/>
<dbReference type="InterPro" id="IPR052016">
    <property type="entry name" value="Bact_Sigma-Reg"/>
</dbReference>
<evidence type="ECO:0000313" key="3">
    <source>
        <dbReference type="EMBL" id="MEE2037678.1"/>
    </source>
</evidence>
<dbReference type="InterPro" id="IPR029016">
    <property type="entry name" value="GAF-like_dom_sf"/>
</dbReference>
<sequence>MREGTGSRGDMVLGKILQECHRMAPDDLPGLLRRHYEALGVTRLTVYLADVQQQTLIALPDERTEQPRTVAVEPSLAGWCYRTMSPRITTSSNGDLTLWLPLLDGIERVGVLSVQAPVLDTDALELYEALASLVALLVIAKDLYSDAYVRVKRTAPMQLPAEMVWASLAPRTVGSHTATSSAVLEPAYDLHGDAFDHTLSSSTLYTVILDAMGHDLVSGLLAAVALAAYRNARRAGANLEEIVATIDASVHEVFPDRYVTGVFCKLDLVSGHLSWINCGHPVPLLLRDYEPVPGALDRSPEPPLGLGRDVPSGERRVHEYHLEPGDRVLLYTDGVTEARSPRTGELFGEERFAGFVIRALAAGESAPEALRRLIHAILSYQQDRLTDDATIVLSEWHPLQPPHDGLMP</sequence>
<dbReference type="Gene3D" id="3.30.450.40">
    <property type="match status" value="1"/>
</dbReference>
<dbReference type="Proteomes" id="UP001356095">
    <property type="component" value="Unassembled WGS sequence"/>
</dbReference>
<keyword evidence="4" id="KW-1185">Reference proteome</keyword>
<dbReference type="EMBL" id="JAUZMY010000008">
    <property type="protein sequence ID" value="MEE2037678.1"/>
    <property type="molecule type" value="Genomic_DNA"/>
</dbReference>
<dbReference type="Gene3D" id="3.60.40.10">
    <property type="entry name" value="PPM-type phosphatase domain"/>
    <property type="match status" value="1"/>
</dbReference>
<gene>
    <name evidence="3" type="ORF">Q8791_10650</name>
</gene>
<dbReference type="SUPFAM" id="SSF81606">
    <property type="entry name" value="PP2C-like"/>
    <property type="match status" value="1"/>
</dbReference>
<dbReference type="PANTHER" id="PTHR43156:SF2">
    <property type="entry name" value="STAGE II SPORULATION PROTEIN E"/>
    <property type="match status" value="1"/>
</dbReference>
<dbReference type="InterPro" id="IPR001932">
    <property type="entry name" value="PPM-type_phosphatase-like_dom"/>
</dbReference>
<evidence type="ECO:0000313" key="4">
    <source>
        <dbReference type="Proteomes" id="UP001356095"/>
    </source>
</evidence>
<keyword evidence="1 3" id="KW-0378">Hydrolase</keyword>
<name>A0ABU7K5Z9_9ACTN</name>
<dbReference type="InterPro" id="IPR036457">
    <property type="entry name" value="PPM-type-like_dom_sf"/>
</dbReference>
<feature type="domain" description="PPM-type phosphatase" evidence="2">
    <location>
        <begin position="175"/>
        <end position="396"/>
    </location>
</feature>
<accession>A0ABU7K5Z9</accession>
<organism evidence="3 4">
    <name type="scientific">Nocardiopsis codii</name>
    <dbReference type="NCBI Taxonomy" id="3065942"/>
    <lineage>
        <taxon>Bacteria</taxon>
        <taxon>Bacillati</taxon>
        <taxon>Actinomycetota</taxon>
        <taxon>Actinomycetes</taxon>
        <taxon>Streptosporangiales</taxon>
        <taxon>Nocardiopsidaceae</taxon>
        <taxon>Nocardiopsis</taxon>
    </lineage>
</organism>
<reference evidence="3 4" key="1">
    <citation type="submission" date="2023-08" db="EMBL/GenBank/DDBJ databases">
        <authorList>
            <person name="Girao M."/>
            <person name="Carvalho M.F."/>
        </authorList>
    </citation>
    <scope>NUCLEOTIDE SEQUENCE [LARGE SCALE GENOMIC DNA]</scope>
    <source>
        <strain evidence="3 4">CT-R113</strain>
    </source>
</reference>
<evidence type="ECO:0000256" key="1">
    <source>
        <dbReference type="ARBA" id="ARBA00022801"/>
    </source>
</evidence>
<dbReference type="Pfam" id="PF07228">
    <property type="entry name" value="SpoIIE"/>
    <property type="match status" value="1"/>
</dbReference>
<dbReference type="SMART" id="SM00331">
    <property type="entry name" value="PP2C_SIG"/>
    <property type="match status" value="1"/>
</dbReference>
<protein>
    <submittedName>
        <fullName evidence="3">PP2C family protein-serine/threonine phosphatase</fullName>
        <ecNumber evidence="3">3.1.3.16</ecNumber>
    </submittedName>
</protein>
<dbReference type="GO" id="GO:0004722">
    <property type="term" value="F:protein serine/threonine phosphatase activity"/>
    <property type="evidence" value="ECO:0007669"/>
    <property type="project" value="UniProtKB-EC"/>
</dbReference>
<dbReference type="SUPFAM" id="SSF55781">
    <property type="entry name" value="GAF domain-like"/>
    <property type="match status" value="1"/>
</dbReference>
<dbReference type="PANTHER" id="PTHR43156">
    <property type="entry name" value="STAGE II SPORULATION PROTEIN E-RELATED"/>
    <property type="match status" value="1"/>
</dbReference>
<comment type="caution">
    <text evidence="3">The sequence shown here is derived from an EMBL/GenBank/DDBJ whole genome shotgun (WGS) entry which is preliminary data.</text>
</comment>